<dbReference type="PANTHER" id="PTHR30269:SF0">
    <property type="entry name" value="MEMBRANE TRANSPORTER PROTEIN YFCA-RELATED"/>
    <property type="match status" value="1"/>
</dbReference>
<organism evidence="9 10">
    <name type="scientific">Phenylobacterium zucineum (strain HLK1)</name>
    <dbReference type="NCBI Taxonomy" id="450851"/>
    <lineage>
        <taxon>Bacteria</taxon>
        <taxon>Pseudomonadati</taxon>
        <taxon>Pseudomonadota</taxon>
        <taxon>Alphaproteobacteria</taxon>
        <taxon>Caulobacterales</taxon>
        <taxon>Caulobacteraceae</taxon>
        <taxon>Phenylobacterium</taxon>
    </lineage>
</organism>
<feature type="transmembrane region" description="Helical" evidence="8">
    <location>
        <begin position="193"/>
        <end position="226"/>
    </location>
</feature>
<gene>
    <name evidence="9" type="ordered locus">PHZ_c2184</name>
</gene>
<dbReference type="PANTHER" id="PTHR30269">
    <property type="entry name" value="TRANSMEMBRANE PROTEIN YFCA"/>
    <property type="match status" value="1"/>
</dbReference>
<feature type="transmembrane region" description="Helical" evidence="8">
    <location>
        <begin position="85"/>
        <end position="108"/>
    </location>
</feature>
<keyword evidence="4 8" id="KW-1003">Cell membrane</keyword>
<dbReference type="Pfam" id="PF01925">
    <property type="entry name" value="TauE"/>
    <property type="match status" value="1"/>
</dbReference>
<keyword evidence="10" id="KW-1185">Reference proteome</keyword>
<accession>B4RER9</accession>
<dbReference type="InterPro" id="IPR002781">
    <property type="entry name" value="TM_pro_TauE-like"/>
</dbReference>
<keyword evidence="5 8" id="KW-0812">Transmembrane</keyword>
<evidence type="ECO:0000256" key="2">
    <source>
        <dbReference type="ARBA" id="ARBA00009142"/>
    </source>
</evidence>
<dbReference type="STRING" id="450851.PHZ_c2184"/>
<name>B4RER9_PHEZH</name>
<dbReference type="Proteomes" id="UP000001868">
    <property type="component" value="Chromosome"/>
</dbReference>
<evidence type="ECO:0000256" key="5">
    <source>
        <dbReference type="ARBA" id="ARBA00022692"/>
    </source>
</evidence>
<dbReference type="InterPro" id="IPR052017">
    <property type="entry name" value="TSUP"/>
</dbReference>
<evidence type="ECO:0000313" key="10">
    <source>
        <dbReference type="Proteomes" id="UP000001868"/>
    </source>
</evidence>
<evidence type="ECO:0000313" key="9">
    <source>
        <dbReference type="EMBL" id="ACG78595.1"/>
    </source>
</evidence>
<evidence type="ECO:0000256" key="3">
    <source>
        <dbReference type="ARBA" id="ARBA00022448"/>
    </source>
</evidence>
<keyword evidence="7 8" id="KW-0472">Membrane</keyword>
<evidence type="ECO:0000256" key="6">
    <source>
        <dbReference type="ARBA" id="ARBA00022989"/>
    </source>
</evidence>
<comment type="similarity">
    <text evidence="2 8">Belongs to the 4-toluene sulfonate uptake permease (TSUP) (TC 2.A.102) family.</text>
</comment>
<feature type="transmembrane region" description="Helical" evidence="8">
    <location>
        <begin position="114"/>
        <end position="133"/>
    </location>
</feature>
<dbReference type="RefSeq" id="WP_012522736.1">
    <property type="nucleotide sequence ID" value="NC_011144.1"/>
</dbReference>
<feature type="transmembrane region" description="Helical" evidence="8">
    <location>
        <begin position="238"/>
        <end position="256"/>
    </location>
</feature>
<dbReference type="HOGENOM" id="CLU_045498_7_0_5"/>
<evidence type="ECO:0000256" key="7">
    <source>
        <dbReference type="ARBA" id="ARBA00023136"/>
    </source>
</evidence>
<dbReference type="EMBL" id="CP000747">
    <property type="protein sequence ID" value="ACG78595.1"/>
    <property type="molecule type" value="Genomic_DNA"/>
</dbReference>
<keyword evidence="3" id="KW-0813">Transport</keyword>
<comment type="subcellular location">
    <subcellularLocation>
        <location evidence="1 8">Cell membrane</location>
        <topology evidence="1 8">Multi-pass membrane protein</topology>
    </subcellularLocation>
</comment>
<dbReference type="GO" id="GO:0005886">
    <property type="term" value="C:plasma membrane"/>
    <property type="evidence" value="ECO:0007669"/>
    <property type="project" value="UniProtKB-SubCell"/>
</dbReference>
<evidence type="ECO:0000256" key="1">
    <source>
        <dbReference type="ARBA" id="ARBA00004651"/>
    </source>
</evidence>
<dbReference type="AlphaFoldDB" id="B4RER9"/>
<sequence length="259" mass="25768">MPRPDGPRTVGGMQELLIVGAAGLLAGAMNALAGGGSFVSMPALIAAGLPSVAANATSTVALFPGGAASAWVYRGGVRPFAAAPFPALVAATVAGGFAGGLLLLWTPSATFDRVLPWLLLAATAMLAGGPRIAPRLAGLAGRPAVLLLLQFGLGVYGGYFGGAVGIMMMAAWRMLTGAEVRDLQGARTLMVTAANAIAVATFVVAGAVAWPFALALGAGALAGGYAGAHAGRRLPARVVKWTTVGLCAGVTVLFFLRSL</sequence>
<evidence type="ECO:0000256" key="8">
    <source>
        <dbReference type="RuleBase" id="RU363041"/>
    </source>
</evidence>
<evidence type="ECO:0000256" key="4">
    <source>
        <dbReference type="ARBA" id="ARBA00022475"/>
    </source>
</evidence>
<reference evidence="9 10" key="1">
    <citation type="journal article" date="2008" name="BMC Genomics">
        <title>Complete genome of Phenylobacterium zucineum - a novel facultative intracellular bacterium isolated from human erythroleukemia cell line K562.</title>
        <authorList>
            <person name="Luo Y."/>
            <person name="Xu X."/>
            <person name="Ding Z."/>
            <person name="Liu Z."/>
            <person name="Zhang B."/>
            <person name="Yan Z."/>
            <person name="Sun J."/>
            <person name="Hu S."/>
            <person name="Hu X."/>
        </authorList>
    </citation>
    <scope>NUCLEOTIDE SEQUENCE [LARGE SCALE GENOMIC DNA]</scope>
    <source>
        <strain evidence="9 10">HLK1</strain>
    </source>
</reference>
<dbReference type="eggNOG" id="COG0730">
    <property type="taxonomic scope" value="Bacteria"/>
</dbReference>
<proteinExistence type="inferred from homology"/>
<dbReference type="KEGG" id="pzu:PHZ_c2184"/>
<keyword evidence="6 8" id="KW-1133">Transmembrane helix</keyword>
<protein>
    <recommendedName>
        <fullName evidence="8">Probable membrane transporter protein</fullName>
    </recommendedName>
</protein>
<feature type="transmembrane region" description="Helical" evidence="8">
    <location>
        <begin position="145"/>
        <end position="173"/>
    </location>
</feature>